<evidence type="ECO:0000313" key="1">
    <source>
        <dbReference type="EMBL" id="MFD0287734.1"/>
    </source>
</evidence>
<dbReference type="Proteomes" id="UP001596957">
    <property type="component" value="Unassembled WGS sequence"/>
</dbReference>
<dbReference type="RefSeq" id="WP_381255969.1">
    <property type="nucleotide sequence ID" value="NZ_JBHTBI010000014.1"/>
</dbReference>
<proteinExistence type="predicted"/>
<name>A0ABW2VUG1_9ACTN</name>
<gene>
    <name evidence="1" type="ORF">ACFQZP_40145</name>
</gene>
<reference evidence="2" key="1">
    <citation type="journal article" date="2019" name="Int. J. Syst. Evol. Microbiol.">
        <title>The Global Catalogue of Microorganisms (GCM) 10K type strain sequencing project: providing services to taxonomists for standard genome sequencing and annotation.</title>
        <authorList>
            <consortium name="The Broad Institute Genomics Platform"/>
            <consortium name="The Broad Institute Genome Sequencing Center for Infectious Disease"/>
            <person name="Wu L."/>
            <person name="Ma J."/>
        </authorList>
    </citation>
    <scope>NUCLEOTIDE SEQUENCE [LARGE SCALE GENOMIC DNA]</scope>
    <source>
        <strain evidence="2">CGMCC 4.7198</strain>
    </source>
</reference>
<dbReference type="EMBL" id="JBHTEC010000004">
    <property type="protein sequence ID" value="MFD0287734.1"/>
    <property type="molecule type" value="Genomic_DNA"/>
</dbReference>
<keyword evidence="2" id="KW-1185">Reference proteome</keyword>
<evidence type="ECO:0000313" key="2">
    <source>
        <dbReference type="Proteomes" id="UP001596957"/>
    </source>
</evidence>
<comment type="caution">
    <text evidence="1">The sequence shown here is derived from an EMBL/GenBank/DDBJ whole genome shotgun (WGS) entry which is preliminary data.</text>
</comment>
<protein>
    <submittedName>
        <fullName evidence="1">Uncharacterized protein</fullName>
    </submittedName>
</protein>
<organism evidence="1 2">
    <name type="scientific">Streptomyces lutosisoli</name>
    <dbReference type="NCBI Taxonomy" id="2665721"/>
    <lineage>
        <taxon>Bacteria</taxon>
        <taxon>Bacillati</taxon>
        <taxon>Actinomycetota</taxon>
        <taxon>Actinomycetes</taxon>
        <taxon>Kitasatosporales</taxon>
        <taxon>Streptomycetaceae</taxon>
        <taxon>Streptomyces</taxon>
    </lineage>
</organism>
<sequence>MAATTGWSTHPPVPNHFVMTVSTHPADDTSSTLISREGVVDWHAGETRQDQLAKVLQLVNADLRADGHTSGFVTTFWSLDPNRL</sequence>
<accession>A0ABW2VUG1</accession>